<gene>
    <name evidence="1" type="ORF">PVAP13_4NG081200</name>
</gene>
<reference evidence="1" key="1">
    <citation type="submission" date="2020-05" db="EMBL/GenBank/DDBJ databases">
        <title>WGS assembly of Panicum virgatum.</title>
        <authorList>
            <person name="Lovell J.T."/>
            <person name="Jenkins J."/>
            <person name="Shu S."/>
            <person name="Juenger T.E."/>
            <person name="Schmutz J."/>
        </authorList>
    </citation>
    <scope>NUCLEOTIDE SEQUENCE</scope>
    <source>
        <strain evidence="1">AP13</strain>
    </source>
</reference>
<keyword evidence="2" id="KW-1185">Reference proteome</keyword>
<sequence>MRHLNLPSQLAQATAYIKDLRGVKKLKQRRHDCYAKVLKSSRVTAANEAALESCSQDVQVQMTGAAHFLREFDDEFKCIKGSKINEPNMPATSSEDLLDAPVVATRPRRLFTE</sequence>
<dbReference type="Proteomes" id="UP000823388">
    <property type="component" value="Chromosome 4N"/>
</dbReference>
<accession>A0A8T0T303</accession>
<comment type="caution">
    <text evidence="1">The sequence shown here is derived from an EMBL/GenBank/DDBJ whole genome shotgun (WGS) entry which is preliminary data.</text>
</comment>
<dbReference type="AlphaFoldDB" id="A0A8T0T303"/>
<evidence type="ECO:0000313" key="2">
    <source>
        <dbReference type="Proteomes" id="UP000823388"/>
    </source>
</evidence>
<protein>
    <submittedName>
        <fullName evidence="1">Uncharacterized protein</fullName>
    </submittedName>
</protein>
<evidence type="ECO:0000313" key="1">
    <source>
        <dbReference type="EMBL" id="KAG2605581.1"/>
    </source>
</evidence>
<dbReference type="EMBL" id="CM029044">
    <property type="protein sequence ID" value="KAG2605581.1"/>
    <property type="molecule type" value="Genomic_DNA"/>
</dbReference>
<proteinExistence type="predicted"/>
<organism evidence="1 2">
    <name type="scientific">Panicum virgatum</name>
    <name type="common">Blackwell switchgrass</name>
    <dbReference type="NCBI Taxonomy" id="38727"/>
    <lineage>
        <taxon>Eukaryota</taxon>
        <taxon>Viridiplantae</taxon>
        <taxon>Streptophyta</taxon>
        <taxon>Embryophyta</taxon>
        <taxon>Tracheophyta</taxon>
        <taxon>Spermatophyta</taxon>
        <taxon>Magnoliopsida</taxon>
        <taxon>Liliopsida</taxon>
        <taxon>Poales</taxon>
        <taxon>Poaceae</taxon>
        <taxon>PACMAD clade</taxon>
        <taxon>Panicoideae</taxon>
        <taxon>Panicodae</taxon>
        <taxon>Paniceae</taxon>
        <taxon>Panicinae</taxon>
        <taxon>Panicum</taxon>
        <taxon>Panicum sect. Hiantes</taxon>
    </lineage>
</organism>
<name>A0A8T0T303_PANVG</name>